<comment type="caution">
    <text evidence="3">The sequence shown here is derived from an EMBL/GenBank/DDBJ whole genome shotgun (WGS) entry which is preliminary data.</text>
</comment>
<dbReference type="OrthoDB" id="781735at2759"/>
<dbReference type="AlphaFoldDB" id="A0A9Q0QVA2"/>
<dbReference type="InterPro" id="IPR025520">
    <property type="entry name" value="DUF4408"/>
</dbReference>
<feature type="compositionally biased region" description="Basic and acidic residues" evidence="1">
    <location>
        <begin position="84"/>
        <end position="94"/>
    </location>
</feature>
<organism evidence="3 4">
    <name type="scientific">Protea cynaroides</name>
    <dbReference type="NCBI Taxonomy" id="273540"/>
    <lineage>
        <taxon>Eukaryota</taxon>
        <taxon>Viridiplantae</taxon>
        <taxon>Streptophyta</taxon>
        <taxon>Embryophyta</taxon>
        <taxon>Tracheophyta</taxon>
        <taxon>Spermatophyta</taxon>
        <taxon>Magnoliopsida</taxon>
        <taxon>Proteales</taxon>
        <taxon>Proteaceae</taxon>
        <taxon>Protea</taxon>
    </lineage>
</organism>
<protein>
    <recommendedName>
        <fullName evidence="2">DUF4408 domain-containing protein</fullName>
    </recommendedName>
</protein>
<evidence type="ECO:0000313" key="3">
    <source>
        <dbReference type="EMBL" id="KAJ4973110.1"/>
    </source>
</evidence>
<gene>
    <name evidence="3" type="ORF">NE237_006284</name>
</gene>
<dbReference type="PANTHER" id="PTHR35762">
    <property type="entry name" value="TRANSMEMBRANE PROTEIN"/>
    <property type="match status" value="1"/>
</dbReference>
<evidence type="ECO:0000256" key="1">
    <source>
        <dbReference type="SAM" id="MobiDB-lite"/>
    </source>
</evidence>
<dbReference type="Pfam" id="PF14364">
    <property type="entry name" value="DUF4408"/>
    <property type="match status" value="1"/>
</dbReference>
<dbReference type="Proteomes" id="UP001141806">
    <property type="component" value="Unassembled WGS sequence"/>
</dbReference>
<accession>A0A9Q0QVA2</accession>
<evidence type="ECO:0000313" key="4">
    <source>
        <dbReference type="Proteomes" id="UP001141806"/>
    </source>
</evidence>
<feature type="compositionally biased region" description="Acidic residues" evidence="1">
    <location>
        <begin position="95"/>
        <end position="109"/>
    </location>
</feature>
<sequence>MKSFLFISLPKMRSFLFNPKCLFVVCNIIIVFLVGESKLVGSSSSPPTDIYDEYRKRSQSLRSFSSHEEKKETSKLEMPLIEETTEKVVIHEDKEEVVEEEEEEEEEEERKEKGEEENPEQDENSFVGEEEPGLPDEEFKQRVEDFIERVNRQRRLEAKLSTSCYA</sequence>
<dbReference type="EMBL" id="JAMYWD010000004">
    <property type="protein sequence ID" value="KAJ4973110.1"/>
    <property type="molecule type" value="Genomic_DNA"/>
</dbReference>
<feature type="domain" description="DUF4408" evidence="2">
    <location>
        <begin position="14"/>
        <end position="39"/>
    </location>
</feature>
<evidence type="ECO:0000259" key="2">
    <source>
        <dbReference type="Pfam" id="PF14364"/>
    </source>
</evidence>
<proteinExistence type="predicted"/>
<name>A0A9Q0QVA2_9MAGN</name>
<reference evidence="3" key="1">
    <citation type="journal article" date="2023" name="Plant J.">
        <title>The genome of the king protea, Protea cynaroides.</title>
        <authorList>
            <person name="Chang J."/>
            <person name="Duong T.A."/>
            <person name="Schoeman C."/>
            <person name="Ma X."/>
            <person name="Roodt D."/>
            <person name="Barker N."/>
            <person name="Li Z."/>
            <person name="Van de Peer Y."/>
            <person name="Mizrachi E."/>
        </authorList>
    </citation>
    <scope>NUCLEOTIDE SEQUENCE</scope>
    <source>
        <tissue evidence="3">Young leaves</tissue>
    </source>
</reference>
<feature type="region of interest" description="Disordered" evidence="1">
    <location>
        <begin position="60"/>
        <end position="142"/>
    </location>
</feature>
<feature type="compositionally biased region" description="Basic and acidic residues" evidence="1">
    <location>
        <begin position="65"/>
        <end position="75"/>
    </location>
</feature>
<feature type="compositionally biased region" description="Acidic residues" evidence="1">
    <location>
        <begin position="117"/>
        <end position="136"/>
    </location>
</feature>
<dbReference type="PANTHER" id="PTHR35762:SF2">
    <property type="entry name" value="TRANSMEMBRANE PROTEIN"/>
    <property type="match status" value="1"/>
</dbReference>
<keyword evidence="4" id="KW-1185">Reference proteome</keyword>